<dbReference type="Proteomes" id="UP001054821">
    <property type="component" value="Chromosome 2"/>
</dbReference>
<evidence type="ECO:0000313" key="1">
    <source>
        <dbReference type="EMBL" id="KAI5347272.1"/>
    </source>
</evidence>
<gene>
    <name evidence="1" type="ORF">L3X38_015151</name>
</gene>
<keyword evidence="2" id="KW-1185">Reference proteome</keyword>
<dbReference type="EMBL" id="JAJFAZ020000002">
    <property type="protein sequence ID" value="KAI5347272.1"/>
    <property type="molecule type" value="Genomic_DNA"/>
</dbReference>
<sequence length="66" mass="7430">MTRFRTSLRLKPTSAVDNRLYRKQTICQALKSQALHPLFARSRHASLLVGAAQKRTPAVKLANPFP</sequence>
<protein>
    <submittedName>
        <fullName evidence="1">Uncharacterized protein</fullName>
    </submittedName>
</protein>
<accession>A0AAD4ZHS0</accession>
<name>A0AAD4ZHS0_PRUDU</name>
<reference evidence="1 2" key="1">
    <citation type="journal article" date="2022" name="G3 (Bethesda)">
        <title>Whole-genome sequence and methylome profiling of the almond [Prunus dulcis (Mill.) D.A. Webb] cultivar 'Nonpareil'.</title>
        <authorList>
            <person name="D'Amico-Willman K.M."/>
            <person name="Ouma W.Z."/>
            <person name="Meulia T."/>
            <person name="Sideli G.M."/>
            <person name="Gradziel T.M."/>
            <person name="Fresnedo-Ramirez J."/>
        </authorList>
    </citation>
    <scope>NUCLEOTIDE SEQUENCE [LARGE SCALE GENOMIC DNA]</scope>
    <source>
        <strain evidence="1">Clone GOH B32 T37-40</strain>
    </source>
</reference>
<dbReference type="AlphaFoldDB" id="A0AAD4ZHS0"/>
<proteinExistence type="predicted"/>
<comment type="caution">
    <text evidence="1">The sequence shown here is derived from an EMBL/GenBank/DDBJ whole genome shotgun (WGS) entry which is preliminary data.</text>
</comment>
<evidence type="ECO:0000313" key="2">
    <source>
        <dbReference type="Proteomes" id="UP001054821"/>
    </source>
</evidence>
<organism evidence="1 2">
    <name type="scientific">Prunus dulcis</name>
    <name type="common">Almond</name>
    <name type="synonym">Amygdalus dulcis</name>
    <dbReference type="NCBI Taxonomy" id="3755"/>
    <lineage>
        <taxon>Eukaryota</taxon>
        <taxon>Viridiplantae</taxon>
        <taxon>Streptophyta</taxon>
        <taxon>Embryophyta</taxon>
        <taxon>Tracheophyta</taxon>
        <taxon>Spermatophyta</taxon>
        <taxon>Magnoliopsida</taxon>
        <taxon>eudicotyledons</taxon>
        <taxon>Gunneridae</taxon>
        <taxon>Pentapetalae</taxon>
        <taxon>rosids</taxon>
        <taxon>fabids</taxon>
        <taxon>Rosales</taxon>
        <taxon>Rosaceae</taxon>
        <taxon>Amygdaloideae</taxon>
        <taxon>Amygdaleae</taxon>
        <taxon>Prunus</taxon>
    </lineage>
</organism>